<gene>
    <name evidence="14" type="primary">Aste57867_18039</name>
    <name evidence="13" type="ORF">As57867_017977</name>
    <name evidence="14" type="ORF">ASTE57867_18039</name>
</gene>
<feature type="transmembrane region" description="Helical" evidence="10">
    <location>
        <begin position="67"/>
        <end position="85"/>
    </location>
</feature>
<evidence type="ECO:0000313" key="13">
    <source>
        <dbReference type="EMBL" id="KAF0690592.1"/>
    </source>
</evidence>
<feature type="transmembrane region" description="Helical" evidence="10">
    <location>
        <begin position="225"/>
        <end position="245"/>
    </location>
</feature>
<feature type="region of interest" description="Disordered" evidence="11">
    <location>
        <begin position="1"/>
        <end position="30"/>
    </location>
</feature>
<reference evidence="14 15" key="1">
    <citation type="submission" date="2019-03" db="EMBL/GenBank/DDBJ databases">
        <authorList>
            <person name="Gaulin E."/>
            <person name="Dumas B."/>
        </authorList>
    </citation>
    <scope>NUCLEOTIDE SEQUENCE [LARGE SCALE GENOMIC DNA]</scope>
    <source>
        <strain evidence="14">CBS 568.67</strain>
    </source>
</reference>
<keyword evidence="6" id="KW-0564">Palmitate</keyword>
<evidence type="ECO:0000256" key="9">
    <source>
        <dbReference type="ARBA" id="ARBA00048048"/>
    </source>
</evidence>
<dbReference type="GO" id="GO:0019706">
    <property type="term" value="F:protein-cysteine S-palmitoyltransferase activity"/>
    <property type="evidence" value="ECO:0007669"/>
    <property type="project" value="UniProtKB-EC"/>
</dbReference>
<evidence type="ECO:0000256" key="10">
    <source>
        <dbReference type="RuleBase" id="RU079119"/>
    </source>
</evidence>
<dbReference type="Proteomes" id="UP000332933">
    <property type="component" value="Unassembled WGS sequence"/>
</dbReference>
<dbReference type="AlphaFoldDB" id="A0A485L8Z8"/>
<evidence type="ECO:0000259" key="12">
    <source>
        <dbReference type="Pfam" id="PF01529"/>
    </source>
</evidence>
<keyword evidence="5 10" id="KW-0472">Membrane</keyword>
<comment type="domain">
    <text evidence="10">The DHHC domain is required for palmitoyltransferase activity.</text>
</comment>
<dbReference type="OrthoDB" id="9909019at2759"/>
<evidence type="ECO:0000256" key="2">
    <source>
        <dbReference type="ARBA" id="ARBA00022679"/>
    </source>
</evidence>
<feature type="domain" description="Palmitoyltransferase DHHC" evidence="12">
    <location>
        <begin position="134"/>
        <end position="260"/>
    </location>
</feature>
<evidence type="ECO:0000256" key="6">
    <source>
        <dbReference type="ARBA" id="ARBA00023139"/>
    </source>
</evidence>
<evidence type="ECO:0000256" key="8">
    <source>
        <dbReference type="ARBA" id="ARBA00023315"/>
    </source>
</evidence>
<dbReference type="GO" id="GO:0005783">
    <property type="term" value="C:endoplasmic reticulum"/>
    <property type="evidence" value="ECO:0007669"/>
    <property type="project" value="TreeGrafter"/>
</dbReference>
<comment type="similarity">
    <text evidence="10">Belongs to the DHHC palmitoyltransferase family.</text>
</comment>
<evidence type="ECO:0000256" key="1">
    <source>
        <dbReference type="ARBA" id="ARBA00004127"/>
    </source>
</evidence>
<evidence type="ECO:0000256" key="7">
    <source>
        <dbReference type="ARBA" id="ARBA00023288"/>
    </source>
</evidence>
<keyword evidence="3 10" id="KW-0812">Transmembrane</keyword>
<evidence type="ECO:0000256" key="4">
    <source>
        <dbReference type="ARBA" id="ARBA00022989"/>
    </source>
</evidence>
<keyword evidence="2 10" id="KW-0808">Transferase</keyword>
<dbReference type="PANTHER" id="PTHR22883:SF43">
    <property type="entry name" value="PALMITOYLTRANSFERASE APP"/>
    <property type="match status" value="1"/>
</dbReference>
<evidence type="ECO:0000256" key="5">
    <source>
        <dbReference type="ARBA" id="ARBA00023136"/>
    </source>
</evidence>
<dbReference type="InterPro" id="IPR001594">
    <property type="entry name" value="Palmitoyltrfase_DHHC"/>
</dbReference>
<comment type="catalytic activity">
    <reaction evidence="9 10">
        <text>L-cysteinyl-[protein] + hexadecanoyl-CoA = S-hexadecanoyl-L-cysteinyl-[protein] + CoA</text>
        <dbReference type="Rhea" id="RHEA:36683"/>
        <dbReference type="Rhea" id="RHEA-COMP:10131"/>
        <dbReference type="Rhea" id="RHEA-COMP:11032"/>
        <dbReference type="ChEBI" id="CHEBI:29950"/>
        <dbReference type="ChEBI" id="CHEBI:57287"/>
        <dbReference type="ChEBI" id="CHEBI:57379"/>
        <dbReference type="ChEBI" id="CHEBI:74151"/>
        <dbReference type="EC" id="2.3.1.225"/>
    </reaction>
</comment>
<dbReference type="EMBL" id="VJMH01006371">
    <property type="protein sequence ID" value="KAF0690592.1"/>
    <property type="molecule type" value="Genomic_DNA"/>
</dbReference>
<keyword evidence="15" id="KW-1185">Reference proteome</keyword>
<keyword evidence="4 10" id="KW-1133">Transmembrane helix</keyword>
<evidence type="ECO:0000256" key="11">
    <source>
        <dbReference type="SAM" id="MobiDB-lite"/>
    </source>
</evidence>
<dbReference type="GO" id="GO:0006612">
    <property type="term" value="P:protein targeting to membrane"/>
    <property type="evidence" value="ECO:0007669"/>
    <property type="project" value="TreeGrafter"/>
</dbReference>
<dbReference type="EC" id="2.3.1.225" evidence="10"/>
<evidence type="ECO:0000313" key="14">
    <source>
        <dbReference type="EMBL" id="VFT94778.1"/>
    </source>
</evidence>
<dbReference type="EMBL" id="CAADRA010006392">
    <property type="protein sequence ID" value="VFT94778.1"/>
    <property type="molecule type" value="Genomic_DNA"/>
</dbReference>
<dbReference type="GO" id="GO:0005794">
    <property type="term" value="C:Golgi apparatus"/>
    <property type="evidence" value="ECO:0007669"/>
    <property type="project" value="TreeGrafter"/>
</dbReference>
<comment type="subcellular location">
    <subcellularLocation>
        <location evidence="1">Endomembrane system</location>
        <topology evidence="1">Multi-pass membrane protein</topology>
    </subcellularLocation>
</comment>
<dbReference type="Pfam" id="PF01529">
    <property type="entry name" value="DHHC"/>
    <property type="match status" value="1"/>
</dbReference>
<proteinExistence type="inferred from homology"/>
<reference evidence="13" key="2">
    <citation type="submission" date="2019-06" db="EMBL/GenBank/DDBJ databases">
        <title>Genomics analysis of Aphanomyces spp. identifies a new class of oomycete effector associated with host adaptation.</title>
        <authorList>
            <person name="Gaulin E."/>
        </authorList>
    </citation>
    <scope>NUCLEOTIDE SEQUENCE</scope>
    <source>
        <strain evidence="13">CBS 578.67</strain>
    </source>
</reference>
<dbReference type="PROSITE" id="PS50216">
    <property type="entry name" value="DHHC"/>
    <property type="match status" value="1"/>
</dbReference>
<feature type="transmembrane region" description="Helical" evidence="10">
    <location>
        <begin position="91"/>
        <end position="115"/>
    </location>
</feature>
<organism evidence="14 15">
    <name type="scientific">Aphanomyces stellatus</name>
    <dbReference type="NCBI Taxonomy" id="120398"/>
    <lineage>
        <taxon>Eukaryota</taxon>
        <taxon>Sar</taxon>
        <taxon>Stramenopiles</taxon>
        <taxon>Oomycota</taxon>
        <taxon>Saprolegniomycetes</taxon>
        <taxon>Saprolegniales</taxon>
        <taxon>Verrucalvaceae</taxon>
        <taxon>Aphanomyces</taxon>
    </lineage>
</organism>
<dbReference type="InterPro" id="IPR039859">
    <property type="entry name" value="PFA4/ZDH16/20/ERF2-like"/>
</dbReference>
<keyword evidence="8 10" id="KW-0012">Acyltransferase</keyword>
<sequence length="303" mass="34288">MIEDPSSARALDEDDSTAAATTSDGKTLLSPRETHFDTEEPYYLRWHGHHRFFANGRIVVHQTQWKYSAATWVLITSLVGGYVHFVSLAGLSTILIAVIAVLYCNVLVWFAFTAFRDPGFVPQRYDQLVQAEIDPARFCTVCLINKPPRRSHCKSCNCCVDAFDHHCPWTGNCVGRRNYRSFMCFLLACATAALFACITLVWFAIDKCFVQHVPFHAFFQQFWIVPPLIYVTLAASCFLVGFLVYHCGLISRQLTTNELLRLQTPAHAPTVQVPTTSTYRNWVFFFTAPIPPSKLLHTPSPIV</sequence>
<evidence type="ECO:0000256" key="3">
    <source>
        <dbReference type="ARBA" id="ARBA00022692"/>
    </source>
</evidence>
<keyword evidence="7" id="KW-0449">Lipoprotein</keyword>
<dbReference type="PANTHER" id="PTHR22883">
    <property type="entry name" value="ZINC FINGER DHHC DOMAIN CONTAINING PROTEIN"/>
    <property type="match status" value="1"/>
</dbReference>
<accession>A0A485L8Z8</accession>
<evidence type="ECO:0000313" key="15">
    <source>
        <dbReference type="Proteomes" id="UP000332933"/>
    </source>
</evidence>
<protein>
    <recommendedName>
        <fullName evidence="10">Palmitoyltransferase</fullName>
        <ecNumber evidence="10">2.3.1.225</ecNumber>
    </recommendedName>
</protein>
<feature type="transmembrane region" description="Helical" evidence="10">
    <location>
        <begin position="184"/>
        <end position="205"/>
    </location>
</feature>
<name>A0A485L8Z8_9STRA</name>